<dbReference type="Pfam" id="PF02862">
    <property type="entry name" value="DDHD"/>
    <property type="match status" value="1"/>
</dbReference>
<evidence type="ECO:0000259" key="3">
    <source>
        <dbReference type="PROSITE" id="PS51043"/>
    </source>
</evidence>
<feature type="compositionally biased region" description="Polar residues" evidence="2">
    <location>
        <begin position="830"/>
        <end position="839"/>
    </location>
</feature>
<feature type="region of interest" description="Disordered" evidence="2">
    <location>
        <begin position="1"/>
        <end position="25"/>
    </location>
</feature>
<keyword evidence="5" id="KW-1185">Reference proteome</keyword>
<dbReference type="PANTHER" id="PTHR23509:SF10">
    <property type="entry name" value="LD21067P"/>
    <property type="match status" value="1"/>
</dbReference>
<accession>A0ABQ7SB85</accession>
<feature type="compositionally biased region" description="Low complexity" evidence="2">
    <location>
        <begin position="282"/>
        <end position="301"/>
    </location>
</feature>
<dbReference type="Pfam" id="PF23463">
    <property type="entry name" value="WWE_2"/>
    <property type="match status" value="1"/>
</dbReference>
<feature type="compositionally biased region" description="Low complexity" evidence="2">
    <location>
        <begin position="573"/>
        <end position="584"/>
    </location>
</feature>
<evidence type="ECO:0000313" key="5">
    <source>
        <dbReference type="Proteomes" id="UP000825002"/>
    </source>
</evidence>
<dbReference type="InterPro" id="IPR013761">
    <property type="entry name" value="SAM/pointed_sf"/>
</dbReference>
<comment type="caution">
    <text evidence="4">The sequence shown here is derived from an EMBL/GenBank/DDBJ whole genome shotgun (WGS) entry which is preliminary data.</text>
</comment>
<dbReference type="InterPro" id="IPR004177">
    <property type="entry name" value="DDHD_dom"/>
</dbReference>
<gene>
    <name evidence="4" type="primary">DDHD2</name>
    <name evidence="4" type="ORF">GZH46_00778</name>
</gene>
<evidence type="ECO:0000313" key="4">
    <source>
        <dbReference type="EMBL" id="KAG9510669.1"/>
    </source>
</evidence>
<dbReference type="PROSITE" id="PS51043">
    <property type="entry name" value="DDHD"/>
    <property type="match status" value="1"/>
</dbReference>
<dbReference type="PANTHER" id="PTHR23509">
    <property type="entry name" value="PA-PL1 PHOSPHOLIPASE FAMILY"/>
    <property type="match status" value="1"/>
</dbReference>
<feature type="compositionally biased region" description="Acidic residues" evidence="2">
    <location>
        <begin position="840"/>
        <end position="858"/>
    </location>
</feature>
<dbReference type="Gene3D" id="1.10.150.50">
    <property type="entry name" value="Transcription Factor, Ets-1"/>
    <property type="match status" value="1"/>
</dbReference>
<name>A0ABQ7SB85_9ACAR</name>
<feature type="domain" description="DDHD" evidence="3">
    <location>
        <begin position="604"/>
        <end position="932"/>
    </location>
</feature>
<reference evidence="4 5" key="1">
    <citation type="submission" date="2020-10" db="EMBL/GenBank/DDBJ databases">
        <authorList>
            <person name="Klimov P.B."/>
            <person name="Dyachkov S.M."/>
            <person name="Chetverikov P.E."/>
        </authorList>
    </citation>
    <scope>NUCLEOTIDE SEQUENCE [LARGE SCALE GENOMIC DNA]</scope>
    <source>
        <strain evidence="4">BMOC 18-1129-001#AD2665</strain>
        <tissue evidence="4">Entire mites</tissue>
    </source>
</reference>
<dbReference type="Pfam" id="PF23464">
    <property type="entry name" value="WWE_3"/>
    <property type="match status" value="1"/>
</dbReference>
<dbReference type="InterPro" id="IPR057825">
    <property type="entry name" value="WWE_SEC23-DDH2"/>
</dbReference>
<dbReference type="Proteomes" id="UP000825002">
    <property type="component" value="Unassembled WGS sequence"/>
</dbReference>
<dbReference type="EMBL" id="JAIFTH010000098">
    <property type="protein sequence ID" value="KAG9510669.1"/>
    <property type="molecule type" value="Genomic_DNA"/>
</dbReference>
<organism evidence="4 5">
    <name type="scientific">Fragariocoptes setiger</name>
    <dbReference type="NCBI Taxonomy" id="1670756"/>
    <lineage>
        <taxon>Eukaryota</taxon>
        <taxon>Metazoa</taxon>
        <taxon>Ecdysozoa</taxon>
        <taxon>Arthropoda</taxon>
        <taxon>Chelicerata</taxon>
        <taxon>Arachnida</taxon>
        <taxon>Acari</taxon>
        <taxon>Acariformes</taxon>
        <taxon>Trombidiformes</taxon>
        <taxon>Prostigmata</taxon>
        <taxon>Eupodina</taxon>
        <taxon>Eriophyoidea</taxon>
        <taxon>Phytoptidae</taxon>
        <taxon>Fragariocoptes</taxon>
    </lineage>
</organism>
<feature type="compositionally biased region" description="Low complexity" evidence="2">
    <location>
        <begin position="7"/>
        <end position="20"/>
    </location>
</feature>
<dbReference type="SMART" id="SM01127">
    <property type="entry name" value="DDHD"/>
    <property type="match status" value="1"/>
</dbReference>
<feature type="compositionally biased region" description="Polar residues" evidence="2">
    <location>
        <begin position="547"/>
        <end position="562"/>
    </location>
</feature>
<dbReference type="InterPro" id="IPR058055">
    <property type="entry name" value="PA-PLA1"/>
</dbReference>
<sequence length="943" mass="106219">MMSLDGTTPSSPETPTTPSSVDDASTYKPLEHHWFYRQLAGRKVRKNSNANVQQGATWQPFSGQDSIRLEKAFKHLQEQSKDRGDRQPPAEGEFVVATDGGRFDVDLVKRQRRPVYWRDDTYEVRRSSWYFKRDGYSRYEPYSESVSEQLEDFYRGCIEANDGWNKRFALSANEVVVMQGPNSIVHYDNCSTDEWLSMADNPTAPRQVHRGASGIFNVSVEDGFLDPSSEKIDHLIFFIHGIGGVCDIRFRSCVEVVNDFRTMANGLLTTAYNNKTAHQRRMSASQSTSDSSSRNRNSQESISRRRRIEFLPISWHSCTRRDTGINERLNLIALKSVPKLRQFLNKVIVDALLYSSGPVYCQTIVDNVGNEMNRLYALFLLRNPNFRGSVSIAGHSLGSIIAFDLLANQEPWQQTTGSRTMSEQLPDETLTNPISQTTSDPHNIDTSDESVTYPPLVTLFANLDIPAQYLEILQREHINDLYTLTLMSDADLKDVGFPLGIRRKLGTYINSHRMISMSIDARRQTANHNERQTRSSNRARRTSSESQATQLQAQKSSLTANGGANAMPTMDKQQQQEQEQSSAATMCNGPKPCMGQWMIRYPQLRFKPRCFFAFGSPMSMFLAVRGVHEIDASFRLPTCDRMLNIFHPYDPIAYRIEPLIDTSFSRVKPVLIPHHRGGKRIHLQLRDGIASIGKDIKHKILGSLKSTWTNLSELTRFGSQSSVASKLTTATGGSTTAATSATVSTDNPTTCQLATSSIAEESISEYLTSASSITTQYSTADNASSILSQSIESKSTRKIGKSYSDMELVKTSTRKGSFRTSASKEHNNLSRESSAPTTADNDEDVDMDEDNDDEEDDWSQMSTSVPEDEDCEQTVSPSRTVGALNGGRRLDYVLQEKPIEYMLNEYVFAFSSHASYWQNEDSAMMMLNEIYQVDNMQIFEYFD</sequence>
<feature type="region of interest" description="Disordered" evidence="2">
    <location>
        <begin position="277"/>
        <end position="303"/>
    </location>
</feature>
<feature type="compositionally biased region" description="Basic and acidic residues" evidence="2">
    <location>
        <begin position="520"/>
        <end position="533"/>
    </location>
</feature>
<evidence type="ECO:0000256" key="1">
    <source>
        <dbReference type="ARBA" id="ARBA00038464"/>
    </source>
</evidence>
<dbReference type="InterPro" id="IPR057826">
    <property type="entry name" value="WWE_C20G8.02"/>
</dbReference>
<feature type="region of interest" description="Disordered" evidence="2">
    <location>
        <begin position="811"/>
        <end position="882"/>
    </location>
</feature>
<protein>
    <submittedName>
        <fullName evidence="4">Phospholipase DDHD2</fullName>
    </submittedName>
</protein>
<evidence type="ECO:0000256" key="2">
    <source>
        <dbReference type="SAM" id="MobiDB-lite"/>
    </source>
</evidence>
<comment type="similarity">
    <text evidence="1">Belongs to the PA-PLA1 family.</text>
</comment>
<proteinExistence type="inferred from homology"/>
<feature type="region of interest" description="Disordered" evidence="2">
    <location>
        <begin position="519"/>
        <end position="584"/>
    </location>
</feature>